<accession>G8R1L3</accession>
<dbReference type="AlphaFoldDB" id="G8R1L3"/>
<dbReference type="NCBIfam" id="NF002133">
    <property type="entry name" value="PRK00971.1-2"/>
    <property type="match status" value="1"/>
</dbReference>
<proteinExistence type="inferred from homology"/>
<dbReference type="STRING" id="926562.Oweho_0739"/>
<dbReference type="GO" id="GO:0006543">
    <property type="term" value="P:L-glutamine catabolic process"/>
    <property type="evidence" value="ECO:0007669"/>
    <property type="project" value="TreeGrafter"/>
</dbReference>
<dbReference type="Proteomes" id="UP000005631">
    <property type="component" value="Chromosome"/>
</dbReference>
<dbReference type="SUPFAM" id="SSF56601">
    <property type="entry name" value="beta-lactamase/transpeptidase-like"/>
    <property type="match status" value="1"/>
</dbReference>
<evidence type="ECO:0000256" key="5">
    <source>
        <dbReference type="ARBA" id="ARBA00049534"/>
    </source>
</evidence>
<evidence type="ECO:0000313" key="7">
    <source>
        <dbReference type="EMBL" id="AEV31752.1"/>
    </source>
</evidence>
<feature type="binding site" evidence="6">
    <location>
        <position position="157"/>
    </location>
    <ligand>
        <name>substrate</name>
    </ligand>
</feature>
<dbReference type="PANTHER" id="PTHR12544">
    <property type="entry name" value="GLUTAMINASE"/>
    <property type="match status" value="1"/>
</dbReference>
<dbReference type="PATRIC" id="fig|926562.3.peg.752"/>
<feature type="binding site" evidence="6">
    <location>
        <position position="240"/>
    </location>
    <ligand>
        <name>substrate</name>
    </ligand>
</feature>
<dbReference type="KEGG" id="oho:Oweho_0739"/>
<dbReference type="HOGENOM" id="CLU_027932_1_1_10"/>
<organism evidence="7 8">
    <name type="scientific">Owenweeksia hongkongensis (strain DSM 17368 / CIP 108786 / JCM 12287 / NRRL B-23963 / UST20020801)</name>
    <dbReference type="NCBI Taxonomy" id="926562"/>
    <lineage>
        <taxon>Bacteria</taxon>
        <taxon>Pseudomonadati</taxon>
        <taxon>Bacteroidota</taxon>
        <taxon>Flavobacteriia</taxon>
        <taxon>Flavobacteriales</taxon>
        <taxon>Owenweeksiaceae</taxon>
        <taxon>Owenweeksia</taxon>
    </lineage>
</organism>
<dbReference type="eggNOG" id="COG2066">
    <property type="taxonomic scope" value="Bacteria"/>
</dbReference>
<dbReference type="HAMAP" id="MF_00313">
    <property type="entry name" value="Glutaminase"/>
    <property type="match status" value="1"/>
</dbReference>
<feature type="binding site" evidence="6">
    <location>
        <position position="258"/>
    </location>
    <ligand>
        <name>substrate</name>
    </ligand>
</feature>
<dbReference type="RefSeq" id="WP_014201113.1">
    <property type="nucleotide sequence ID" value="NC_016599.1"/>
</dbReference>
<dbReference type="InterPro" id="IPR015868">
    <property type="entry name" value="Glutaminase"/>
</dbReference>
<feature type="binding site" evidence="6">
    <location>
        <position position="63"/>
    </location>
    <ligand>
        <name>substrate</name>
    </ligand>
</feature>
<dbReference type="GO" id="GO:0006537">
    <property type="term" value="P:glutamate biosynthetic process"/>
    <property type="evidence" value="ECO:0007669"/>
    <property type="project" value="TreeGrafter"/>
</dbReference>
<dbReference type="OrthoDB" id="9788822at2"/>
<dbReference type="EMBL" id="CP003156">
    <property type="protein sequence ID" value="AEV31752.1"/>
    <property type="molecule type" value="Genomic_DNA"/>
</dbReference>
<keyword evidence="6" id="KW-0007">Acetylation</keyword>
<evidence type="ECO:0000256" key="1">
    <source>
        <dbReference type="ARBA" id="ARBA00011076"/>
    </source>
</evidence>
<dbReference type="Pfam" id="PF04960">
    <property type="entry name" value="Glutaminase"/>
    <property type="match status" value="1"/>
</dbReference>
<dbReference type="InterPro" id="IPR012338">
    <property type="entry name" value="Beta-lactam/transpept-like"/>
</dbReference>
<sequence length="304" mass="33842">MDYNSIFEEIKREINLDVKHGKVADYIPELAHVDPNKFGISLKCMDGQSFSMGDADEKFSAQSITKVFSLALAMNHFGQKVWSRMDVEPSGTSFNSLVLLEYEQGIPRNPFINSGALVIADMLVEKLEDPKGEFLEFVRNMTGSRDIDYNYKVANSERDHGFRNRAMANMLKSFGNIKGDVEDVLDFYFHQCSIEMSCKQLADAFMVFSNKGSMLGTKEKIITKQQSQRINALMLTCGFYDEAGEFAFRVGLPGKSGVGGGIAAVYPSEYSVAVWSPRLNKLGNSVLGMKTLELLTTKTGMGIF</sequence>
<evidence type="ECO:0000256" key="4">
    <source>
        <dbReference type="ARBA" id="ARBA00022801"/>
    </source>
</evidence>
<name>G8R1L3_OWEHD</name>
<feature type="binding site" evidence="6">
    <location>
        <position position="188"/>
    </location>
    <ligand>
        <name>substrate</name>
    </ligand>
</feature>
<dbReference type="NCBIfam" id="NF002132">
    <property type="entry name" value="PRK00971.1-1"/>
    <property type="match status" value="1"/>
</dbReference>
<comment type="similarity">
    <text evidence="1 6">Belongs to the glutaminase family.</text>
</comment>
<keyword evidence="4 6" id="KW-0378">Hydrolase</keyword>
<evidence type="ECO:0000313" key="8">
    <source>
        <dbReference type="Proteomes" id="UP000005631"/>
    </source>
</evidence>
<dbReference type="NCBIfam" id="TIGR03814">
    <property type="entry name" value="Gln_ase"/>
    <property type="match status" value="1"/>
</dbReference>
<feature type="binding site" evidence="6">
    <location>
        <position position="164"/>
    </location>
    <ligand>
        <name>substrate</name>
    </ligand>
</feature>
<comment type="subunit">
    <text evidence="2 6">Homotetramer.</text>
</comment>
<dbReference type="Gene3D" id="3.40.710.10">
    <property type="entry name" value="DD-peptidase/beta-lactamase superfamily"/>
    <property type="match status" value="1"/>
</dbReference>
<evidence type="ECO:0000256" key="2">
    <source>
        <dbReference type="ARBA" id="ARBA00011881"/>
    </source>
</evidence>
<comment type="catalytic activity">
    <reaction evidence="5 6">
        <text>L-glutamine + H2O = L-glutamate + NH4(+)</text>
        <dbReference type="Rhea" id="RHEA:15889"/>
        <dbReference type="ChEBI" id="CHEBI:15377"/>
        <dbReference type="ChEBI" id="CHEBI:28938"/>
        <dbReference type="ChEBI" id="CHEBI:29985"/>
        <dbReference type="ChEBI" id="CHEBI:58359"/>
        <dbReference type="EC" id="3.5.1.2"/>
    </reaction>
</comment>
<gene>
    <name evidence="6" type="primary">glsA</name>
    <name evidence="7" type="ordered locus">Oweho_0739</name>
</gene>
<dbReference type="GO" id="GO:0004359">
    <property type="term" value="F:glutaminase activity"/>
    <property type="evidence" value="ECO:0007669"/>
    <property type="project" value="UniProtKB-UniRule"/>
</dbReference>
<evidence type="ECO:0000256" key="6">
    <source>
        <dbReference type="HAMAP-Rule" id="MF_00313"/>
    </source>
</evidence>
<reference evidence="7 8" key="1">
    <citation type="journal article" date="2012" name="Stand. Genomic Sci.">
        <title>Genome sequence of the orange-pigmented seawater bacterium Owenweeksia hongkongensis type strain (UST20020801(T)).</title>
        <authorList>
            <person name="Riedel T."/>
            <person name="Held B."/>
            <person name="Nolan M."/>
            <person name="Lucas S."/>
            <person name="Lapidus A."/>
            <person name="Tice H."/>
            <person name="Del Rio T.G."/>
            <person name="Cheng J.F."/>
            <person name="Han C."/>
            <person name="Tapia R."/>
            <person name="Goodwin L.A."/>
            <person name="Pitluck S."/>
            <person name="Liolios K."/>
            <person name="Mavromatis K."/>
            <person name="Pagani I."/>
            <person name="Ivanova N."/>
            <person name="Mikhailova N."/>
            <person name="Pati A."/>
            <person name="Chen A."/>
            <person name="Palaniappan K."/>
            <person name="Rohde M."/>
            <person name="Tindall B.J."/>
            <person name="Detter J.C."/>
            <person name="Goker M."/>
            <person name="Woyke T."/>
            <person name="Bristow J."/>
            <person name="Eisen J.A."/>
            <person name="Markowitz V."/>
            <person name="Hugenholtz P."/>
            <person name="Klenk H.P."/>
            <person name="Kyrpides N.C."/>
        </authorList>
    </citation>
    <scope>NUCLEOTIDE SEQUENCE</scope>
    <source>
        <strain evidence="8">DSM 17368 / JCM 12287 / NRRL B-23963</strain>
    </source>
</reference>
<evidence type="ECO:0000256" key="3">
    <source>
        <dbReference type="ARBA" id="ARBA00012918"/>
    </source>
</evidence>
<dbReference type="PANTHER" id="PTHR12544:SF29">
    <property type="entry name" value="GLUTAMINASE"/>
    <property type="match status" value="1"/>
</dbReference>
<feature type="binding site" evidence="6">
    <location>
        <position position="113"/>
    </location>
    <ligand>
        <name>substrate</name>
    </ligand>
</feature>
<dbReference type="FunFam" id="3.40.710.10:FF:000005">
    <property type="entry name" value="Glutaminase"/>
    <property type="match status" value="1"/>
</dbReference>
<dbReference type="EC" id="3.5.1.2" evidence="3 6"/>
<protein>
    <recommendedName>
        <fullName evidence="3 6">Glutaminase</fullName>
        <ecNumber evidence="3 6">3.5.1.2</ecNumber>
    </recommendedName>
</protein>
<keyword evidence="8" id="KW-1185">Reference proteome</keyword>